<sequence length="141" mass="16159">MKKSETEQQLNSTMSLQQPKLAKSWLIRCICIVLAWLCLGIGSLGIIVPGLPTFDFYFLAAIFAAKGSAKLHHWIVSNRFIAPILQHWQHHRKLQMRVKILSLLSMSFAAILMIMTIPHPWAVGIVIMIMVCVQCWIWFRS</sequence>
<feature type="transmembrane region" description="Helical" evidence="1">
    <location>
        <begin position="54"/>
        <end position="75"/>
    </location>
</feature>
<proteinExistence type="predicted"/>
<dbReference type="InterPro" id="IPR007401">
    <property type="entry name" value="DUF454"/>
</dbReference>
<evidence type="ECO:0000313" key="2">
    <source>
        <dbReference type="EMBL" id="RLL20431.1"/>
    </source>
</evidence>
<reference evidence="2 3" key="1">
    <citation type="submission" date="2018-09" db="EMBL/GenBank/DDBJ databases">
        <title>The draft genome of Acinetobacter sp. strains.</title>
        <authorList>
            <person name="Qin J."/>
            <person name="Feng Y."/>
            <person name="Zong Z."/>
        </authorList>
    </citation>
    <scope>NUCLEOTIDE SEQUENCE [LARGE SCALE GENOMIC DNA]</scope>
    <source>
        <strain evidence="2 3">WCHAc060005</strain>
    </source>
</reference>
<feature type="transmembrane region" description="Helical" evidence="1">
    <location>
        <begin position="121"/>
        <end position="139"/>
    </location>
</feature>
<organism evidence="2 3">
    <name type="scientific">Acinetobacter chengduensis</name>
    <dbReference type="NCBI Taxonomy" id="2420890"/>
    <lineage>
        <taxon>Bacteria</taxon>
        <taxon>Pseudomonadati</taxon>
        <taxon>Pseudomonadota</taxon>
        <taxon>Gammaproteobacteria</taxon>
        <taxon>Moraxellales</taxon>
        <taxon>Moraxellaceae</taxon>
        <taxon>Acinetobacter</taxon>
    </lineage>
</organism>
<dbReference type="PANTHER" id="PTHR35813">
    <property type="entry name" value="INNER MEMBRANE PROTEIN YBAN"/>
    <property type="match status" value="1"/>
</dbReference>
<protein>
    <submittedName>
        <fullName evidence="2">DUF454 family protein</fullName>
    </submittedName>
</protein>
<comment type="caution">
    <text evidence="2">The sequence shown here is derived from an EMBL/GenBank/DDBJ whole genome shotgun (WGS) entry which is preliminary data.</text>
</comment>
<dbReference type="PANTHER" id="PTHR35813:SF1">
    <property type="entry name" value="INNER MEMBRANE PROTEIN YBAN"/>
    <property type="match status" value="1"/>
</dbReference>
<evidence type="ECO:0000256" key="1">
    <source>
        <dbReference type="SAM" id="Phobius"/>
    </source>
</evidence>
<name>A0ABX9TU56_9GAMM</name>
<keyword evidence="1" id="KW-1133">Transmembrane helix</keyword>
<keyword evidence="1" id="KW-0812">Transmembrane</keyword>
<feature type="transmembrane region" description="Helical" evidence="1">
    <location>
        <begin position="96"/>
        <end position="115"/>
    </location>
</feature>
<gene>
    <name evidence="2" type="ORF">D9K81_12315</name>
</gene>
<dbReference type="RefSeq" id="WP_120375039.1">
    <property type="nucleotide sequence ID" value="NZ_RCHC01000013.1"/>
</dbReference>
<dbReference type="Proteomes" id="UP000280271">
    <property type="component" value="Unassembled WGS sequence"/>
</dbReference>
<keyword evidence="3" id="KW-1185">Reference proteome</keyword>
<dbReference type="EMBL" id="RCHC01000013">
    <property type="protein sequence ID" value="RLL20431.1"/>
    <property type="molecule type" value="Genomic_DNA"/>
</dbReference>
<dbReference type="Pfam" id="PF04304">
    <property type="entry name" value="DUF454"/>
    <property type="match status" value="1"/>
</dbReference>
<keyword evidence="1" id="KW-0472">Membrane</keyword>
<evidence type="ECO:0000313" key="3">
    <source>
        <dbReference type="Proteomes" id="UP000280271"/>
    </source>
</evidence>
<feature type="transmembrane region" description="Helical" evidence="1">
    <location>
        <begin position="25"/>
        <end position="48"/>
    </location>
</feature>
<accession>A0ABX9TU56</accession>